<proteinExistence type="predicted"/>
<dbReference type="Proteomes" id="UP000176445">
    <property type="component" value="Unassembled WGS sequence"/>
</dbReference>
<name>A0A1F6CMM7_9BACT</name>
<accession>A0A1F6CMM7</accession>
<keyword evidence="1" id="KW-0175">Coiled coil</keyword>
<dbReference type="SMART" id="SM00481">
    <property type="entry name" value="POLIIIAc"/>
    <property type="match status" value="1"/>
</dbReference>
<dbReference type="NCBIfam" id="NF045780">
    <property type="entry name" value="TrlF_fam_ATP"/>
    <property type="match status" value="1"/>
</dbReference>
<gene>
    <name evidence="3" type="ORF">A2704_05615</name>
</gene>
<dbReference type="GO" id="GO:0035312">
    <property type="term" value="F:5'-3' DNA exonuclease activity"/>
    <property type="evidence" value="ECO:0007669"/>
    <property type="project" value="TreeGrafter"/>
</dbReference>
<dbReference type="Pfam" id="PF02811">
    <property type="entry name" value="PHP"/>
    <property type="match status" value="1"/>
</dbReference>
<dbReference type="Gene3D" id="3.40.50.300">
    <property type="entry name" value="P-loop containing nucleotide triphosphate hydrolases"/>
    <property type="match status" value="2"/>
</dbReference>
<dbReference type="GO" id="GO:0006302">
    <property type="term" value="P:double-strand break repair"/>
    <property type="evidence" value="ECO:0007669"/>
    <property type="project" value="InterPro"/>
</dbReference>
<reference evidence="3 4" key="1">
    <citation type="journal article" date="2016" name="Nat. Commun.">
        <title>Thousands of microbial genomes shed light on interconnected biogeochemical processes in an aquifer system.</title>
        <authorList>
            <person name="Anantharaman K."/>
            <person name="Brown C.T."/>
            <person name="Hug L.A."/>
            <person name="Sharon I."/>
            <person name="Castelle C.J."/>
            <person name="Probst A.J."/>
            <person name="Thomas B.C."/>
            <person name="Singh A."/>
            <person name="Wilkins M.J."/>
            <person name="Karaoz U."/>
            <person name="Brodie E.L."/>
            <person name="Williams K.H."/>
            <person name="Hubbard S.S."/>
            <person name="Banfield J.F."/>
        </authorList>
    </citation>
    <scope>NUCLEOTIDE SEQUENCE [LARGE SCALE GENOMIC DNA]</scope>
</reference>
<dbReference type="InterPro" id="IPR003141">
    <property type="entry name" value="Pol/His_phosphatase_N"/>
</dbReference>
<feature type="domain" description="Polymerase/histidinol phosphatase N-terminal" evidence="2">
    <location>
        <begin position="8"/>
        <end position="77"/>
    </location>
</feature>
<dbReference type="InterPro" id="IPR004013">
    <property type="entry name" value="PHP_dom"/>
</dbReference>
<evidence type="ECO:0000259" key="2">
    <source>
        <dbReference type="SMART" id="SM00481"/>
    </source>
</evidence>
<evidence type="ECO:0000256" key="1">
    <source>
        <dbReference type="SAM" id="Coils"/>
    </source>
</evidence>
<dbReference type="InterPro" id="IPR052018">
    <property type="entry name" value="PHP_domain"/>
</dbReference>
<dbReference type="GO" id="GO:0016887">
    <property type="term" value="F:ATP hydrolysis activity"/>
    <property type="evidence" value="ECO:0007669"/>
    <property type="project" value="InterPro"/>
</dbReference>
<dbReference type="EMBL" id="MFKW01000052">
    <property type="protein sequence ID" value="OGG50385.1"/>
    <property type="molecule type" value="Genomic_DNA"/>
</dbReference>
<protein>
    <recommendedName>
        <fullName evidence="2">Polymerase/histidinol phosphatase N-terminal domain-containing protein</fullName>
    </recommendedName>
</protein>
<dbReference type="InterPro" id="IPR054787">
    <property type="entry name" value="TrlF_ATPase"/>
</dbReference>
<dbReference type="SUPFAM" id="SSF89550">
    <property type="entry name" value="PHP domain-like"/>
    <property type="match status" value="1"/>
</dbReference>
<dbReference type="GO" id="GO:0004534">
    <property type="term" value="F:5'-3' RNA exonuclease activity"/>
    <property type="evidence" value="ECO:0007669"/>
    <property type="project" value="TreeGrafter"/>
</dbReference>
<dbReference type="PANTHER" id="PTHR42924">
    <property type="entry name" value="EXONUCLEASE"/>
    <property type="match status" value="1"/>
</dbReference>
<dbReference type="InterPro" id="IPR016195">
    <property type="entry name" value="Pol/histidinol_Pase-like"/>
</dbReference>
<dbReference type="SUPFAM" id="SSF52540">
    <property type="entry name" value="P-loop containing nucleoside triphosphate hydrolases"/>
    <property type="match status" value="1"/>
</dbReference>
<dbReference type="AlphaFoldDB" id="A0A1F6CMM7"/>
<dbReference type="PANTHER" id="PTHR42924:SF3">
    <property type="entry name" value="POLYMERASE_HISTIDINOL PHOSPHATASE N-TERMINAL DOMAIN-CONTAINING PROTEIN"/>
    <property type="match status" value="1"/>
</dbReference>
<evidence type="ECO:0000313" key="4">
    <source>
        <dbReference type="Proteomes" id="UP000176445"/>
    </source>
</evidence>
<feature type="coiled-coil region" evidence="1">
    <location>
        <begin position="587"/>
        <end position="614"/>
    </location>
</feature>
<dbReference type="Gene3D" id="3.20.20.140">
    <property type="entry name" value="Metal-dependent hydrolases"/>
    <property type="match status" value="1"/>
</dbReference>
<comment type="caution">
    <text evidence="3">The sequence shown here is derived from an EMBL/GenBank/DDBJ whole genome shotgun (WGS) entry which is preliminary data.</text>
</comment>
<evidence type="ECO:0000313" key="3">
    <source>
        <dbReference type="EMBL" id="OGG50385.1"/>
    </source>
</evidence>
<dbReference type="InterPro" id="IPR027417">
    <property type="entry name" value="P-loop_NTPase"/>
</dbReference>
<dbReference type="InterPro" id="IPR038729">
    <property type="entry name" value="Rad50/SbcC_AAA"/>
</dbReference>
<organism evidence="3 4">
    <name type="scientific">Candidatus Kaiserbacteria bacterium RIFCSPHIGHO2_01_FULL_54_36b</name>
    <dbReference type="NCBI Taxonomy" id="1798483"/>
    <lineage>
        <taxon>Bacteria</taxon>
        <taxon>Candidatus Kaiseribacteriota</taxon>
    </lineage>
</organism>
<sequence>MSLKLHKLDLHVHSPASHDFADKTVTAEQIVEQAQKIGLHAIAITDHNTVDFVDAARNAAKKKGFTVFPGVEISCGGSLNGSIHVIALFDPAKTKDDLQKVLGKLEIKGVGQDALTPKSVSDVIDIVRNAGGLPVLAHANSTHGALSDIKGNPRTDIVKNENLCAVEATEADFKKPEGKRLIDYLNGKDAVYERKVAVYKASDNRSPDDSGHCLQAIGSSFTYFKMGELTIESLRQCFEDRDSRIVQDYESTKINPGHAKIESMTITGGFLGGQTLTFNPSMNSIIGGTGTGKSLIVEFLRFAFDRKPQQTLFSDHREKLEKQLRINGDVHVAFKDASGDQYELVRKYDNPRNPYASAIVCTNKTTGDDFKGDVSSIFPLLIYSQNEILEITRDPKAQLTLLDNFRDFESHRNNVVKIAQDLGNLDRKLYQAAQDSANLESLVKQQATIDEKLKKLKRKLGSGTKKGTADQYLKLADEKTAIEMQIESYDTLLEKVDETIADFESATPTAKKAPKELQDVIEANVSGNYVDIVASLKDHRQKIVAAKRKSTVSLATWGKTNKFSQLERKYNGEIKQQEKKETFETGRKKLVADKKELDMQVENAKSAATQYTELRAQRSALLGQLSTAKSTYFTERSAQAKLITDKSAGRLRLTVQQGDNKAVYIQSLKKLKIGSQADKKEIEDIVSLISPVDLVEMVLDKDAKKLAKIANLTDQKAERIINELYDSENLQETLALQYEGYPEDRVDIAYQKKDGQYYPLSELSMGQKADALVMIALGDGGMPVIIDQPEDALDVPSIWLDICSKLRVDKHSRQFIFTTHNSSISVSSDSDQYIVLEADGIKGKVARSGSIDQQKIKDDVVDHLEGGYGSYGLKRKKYGL</sequence>
<dbReference type="Pfam" id="PF13476">
    <property type="entry name" value="AAA_23"/>
    <property type="match status" value="1"/>
</dbReference>